<dbReference type="Proteomes" id="UP000229362">
    <property type="component" value="Unassembled WGS sequence"/>
</dbReference>
<organism evidence="2 3">
    <name type="scientific">Candidatus Magasanikbacteria bacterium CG10_big_fil_rev_8_21_14_0_10_43_6</name>
    <dbReference type="NCBI Taxonomy" id="1974650"/>
    <lineage>
        <taxon>Bacteria</taxon>
        <taxon>Candidatus Magasanikiibacteriota</taxon>
    </lineage>
</organism>
<feature type="non-terminal residue" evidence="2">
    <location>
        <position position="1"/>
    </location>
</feature>
<dbReference type="AlphaFoldDB" id="A0A2M6W181"/>
<evidence type="ECO:0000313" key="3">
    <source>
        <dbReference type="Proteomes" id="UP000229362"/>
    </source>
</evidence>
<evidence type="ECO:0000256" key="1">
    <source>
        <dbReference type="SAM" id="Coils"/>
    </source>
</evidence>
<feature type="coiled-coil region" evidence="1">
    <location>
        <begin position="27"/>
        <end position="54"/>
    </location>
</feature>
<reference evidence="3" key="1">
    <citation type="submission" date="2017-09" db="EMBL/GenBank/DDBJ databases">
        <title>Depth-based differentiation of microbial function through sediment-hosted aquifers and enrichment of novel symbionts in the deep terrestrial subsurface.</title>
        <authorList>
            <person name="Probst A.J."/>
            <person name="Ladd B."/>
            <person name="Jarett J.K."/>
            <person name="Geller-Mcgrath D.E."/>
            <person name="Sieber C.M.K."/>
            <person name="Emerson J.B."/>
            <person name="Anantharaman K."/>
            <person name="Thomas B.C."/>
            <person name="Malmstrom R."/>
            <person name="Stieglmeier M."/>
            <person name="Klingl A."/>
            <person name="Woyke T."/>
            <person name="Ryan C.M."/>
            <person name="Banfield J.F."/>
        </authorList>
    </citation>
    <scope>NUCLEOTIDE SEQUENCE [LARGE SCALE GENOMIC DNA]</scope>
</reference>
<sequence length="325" mass="36076">IRDKKDAADASIIYGDTEKALTLLQESDALIAQLDTDSEEARQLREELRSDTEEILITLQKLTIVSPTMIADIASAAPEARAERMEKIDDTLVVYGADDDTYYHINLVSQQIATHLHEAIPNLRAASTPKEEDKIVFLTESNGIAEYNPEANGISSKTIAFPGSDTTLSDVVVYNRRLYTLDPTNNQIYKHSQTQTGYDKGTPWITASGVHIEGGISLTIDGDIYVLSEDGIITLFSSGKKQDFAISGLDPKLEQPKKIWTYNDVPSLFILEPTHKRVIELDKEGSLIAQFTAEAWNNPTDMVVDTDNSIIYVLDSQKVYGFPMQ</sequence>
<accession>A0A2M6W181</accession>
<keyword evidence="1" id="KW-0175">Coiled coil</keyword>
<dbReference type="Gene3D" id="2.120.10.30">
    <property type="entry name" value="TolB, C-terminal domain"/>
    <property type="match status" value="1"/>
</dbReference>
<gene>
    <name evidence="2" type="ORF">COU33_02410</name>
</gene>
<dbReference type="SUPFAM" id="SSF101898">
    <property type="entry name" value="NHL repeat"/>
    <property type="match status" value="1"/>
</dbReference>
<evidence type="ECO:0000313" key="2">
    <source>
        <dbReference type="EMBL" id="PIT86564.1"/>
    </source>
</evidence>
<name>A0A2M6W181_9BACT</name>
<dbReference type="EMBL" id="PFBZ01000104">
    <property type="protein sequence ID" value="PIT86564.1"/>
    <property type="molecule type" value="Genomic_DNA"/>
</dbReference>
<dbReference type="InterPro" id="IPR011042">
    <property type="entry name" value="6-blade_b-propeller_TolB-like"/>
</dbReference>
<proteinExistence type="predicted"/>
<comment type="caution">
    <text evidence="2">The sequence shown here is derived from an EMBL/GenBank/DDBJ whole genome shotgun (WGS) entry which is preliminary data.</text>
</comment>
<protein>
    <submittedName>
        <fullName evidence="2">Uncharacterized protein</fullName>
    </submittedName>
</protein>